<accession>A0A5C3KL40</accession>
<proteinExistence type="predicted"/>
<dbReference type="AlphaFoldDB" id="A0A5C3KL40"/>
<protein>
    <recommendedName>
        <fullName evidence="3">Reverse transcriptase domain-containing protein</fullName>
    </recommendedName>
</protein>
<dbReference type="OrthoDB" id="2205812at2759"/>
<evidence type="ECO:0000313" key="1">
    <source>
        <dbReference type="EMBL" id="TFK20862.1"/>
    </source>
</evidence>
<reference evidence="1 2" key="1">
    <citation type="journal article" date="2019" name="Nat. Ecol. Evol.">
        <title>Megaphylogeny resolves global patterns of mushroom evolution.</title>
        <authorList>
            <person name="Varga T."/>
            <person name="Krizsan K."/>
            <person name="Foldi C."/>
            <person name="Dima B."/>
            <person name="Sanchez-Garcia M."/>
            <person name="Sanchez-Ramirez S."/>
            <person name="Szollosi G.J."/>
            <person name="Szarkandi J.G."/>
            <person name="Papp V."/>
            <person name="Albert L."/>
            <person name="Andreopoulos W."/>
            <person name="Angelini C."/>
            <person name="Antonin V."/>
            <person name="Barry K.W."/>
            <person name="Bougher N.L."/>
            <person name="Buchanan P."/>
            <person name="Buyck B."/>
            <person name="Bense V."/>
            <person name="Catcheside P."/>
            <person name="Chovatia M."/>
            <person name="Cooper J."/>
            <person name="Damon W."/>
            <person name="Desjardin D."/>
            <person name="Finy P."/>
            <person name="Geml J."/>
            <person name="Haridas S."/>
            <person name="Hughes K."/>
            <person name="Justo A."/>
            <person name="Karasinski D."/>
            <person name="Kautmanova I."/>
            <person name="Kiss B."/>
            <person name="Kocsube S."/>
            <person name="Kotiranta H."/>
            <person name="LaButti K.M."/>
            <person name="Lechner B.E."/>
            <person name="Liimatainen K."/>
            <person name="Lipzen A."/>
            <person name="Lukacs Z."/>
            <person name="Mihaltcheva S."/>
            <person name="Morgado L.N."/>
            <person name="Niskanen T."/>
            <person name="Noordeloos M.E."/>
            <person name="Ohm R.A."/>
            <person name="Ortiz-Santana B."/>
            <person name="Ovrebo C."/>
            <person name="Racz N."/>
            <person name="Riley R."/>
            <person name="Savchenko A."/>
            <person name="Shiryaev A."/>
            <person name="Soop K."/>
            <person name="Spirin V."/>
            <person name="Szebenyi C."/>
            <person name="Tomsovsky M."/>
            <person name="Tulloss R.E."/>
            <person name="Uehling J."/>
            <person name="Grigoriev I.V."/>
            <person name="Vagvolgyi C."/>
            <person name="Papp T."/>
            <person name="Martin F.M."/>
            <person name="Miettinen O."/>
            <person name="Hibbett D.S."/>
            <person name="Nagy L.G."/>
        </authorList>
    </citation>
    <scope>NUCLEOTIDE SEQUENCE [LARGE SCALE GENOMIC DNA]</scope>
    <source>
        <strain evidence="1 2">CBS 121175</strain>
    </source>
</reference>
<dbReference type="STRING" id="230819.A0A5C3KL40"/>
<organism evidence="1 2">
    <name type="scientific">Coprinopsis marcescibilis</name>
    <name type="common">Agaric fungus</name>
    <name type="synonym">Psathyrella marcescibilis</name>
    <dbReference type="NCBI Taxonomy" id="230819"/>
    <lineage>
        <taxon>Eukaryota</taxon>
        <taxon>Fungi</taxon>
        <taxon>Dikarya</taxon>
        <taxon>Basidiomycota</taxon>
        <taxon>Agaricomycotina</taxon>
        <taxon>Agaricomycetes</taxon>
        <taxon>Agaricomycetidae</taxon>
        <taxon>Agaricales</taxon>
        <taxon>Agaricineae</taxon>
        <taxon>Psathyrellaceae</taxon>
        <taxon>Coprinopsis</taxon>
    </lineage>
</organism>
<dbReference type="EMBL" id="ML210285">
    <property type="protein sequence ID" value="TFK20862.1"/>
    <property type="molecule type" value="Genomic_DNA"/>
</dbReference>
<evidence type="ECO:0000313" key="2">
    <source>
        <dbReference type="Proteomes" id="UP000307440"/>
    </source>
</evidence>
<keyword evidence="2" id="KW-1185">Reference proteome</keyword>
<evidence type="ECO:0008006" key="3">
    <source>
        <dbReference type="Google" id="ProtNLM"/>
    </source>
</evidence>
<dbReference type="Proteomes" id="UP000307440">
    <property type="component" value="Unassembled WGS sequence"/>
</dbReference>
<name>A0A5C3KL40_COPMA</name>
<gene>
    <name evidence="1" type="ORF">FA15DRAFT_682345</name>
</gene>
<sequence length="221" mass="25385">MERLITTLFADNTTVYQDKNNSFHDLMNILQAWCEASGAKFNVSKTEIVPVGMEPHCRLVEHIEVPEDIHITANGKPVRALGAYIGNQVEDVAIWLPTLEKIEKNLERWARSRPTIEGKRLIVGLEVQGMPKETEKRIKKLIKDFIWTGRIPTIHKETLRGEIEQGGKKLLDVELQNKAIDLQRLQRYLDMSENRPKWAKVAKTLIHVNTPTSAGKWEYKP</sequence>